<reference evidence="1" key="1">
    <citation type="journal article" date="2014" name="Front. Microbiol.">
        <title>High frequency of phylogenetically diverse reductive dehalogenase-homologous genes in deep subseafloor sedimentary metagenomes.</title>
        <authorList>
            <person name="Kawai M."/>
            <person name="Futagami T."/>
            <person name="Toyoda A."/>
            <person name="Takaki Y."/>
            <person name="Nishi S."/>
            <person name="Hori S."/>
            <person name="Arai W."/>
            <person name="Tsubouchi T."/>
            <person name="Morono Y."/>
            <person name="Uchiyama I."/>
            <person name="Ito T."/>
            <person name="Fujiyama A."/>
            <person name="Inagaki F."/>
            <person name="Takami H."/>
        </authorList>
    </citation>
    <scope>NUCLEOTIDE SEQUENCE</scope>
    <source>
        <strain evidence="1">Expedition CK06-06</strain>
    </source>
</reference>
<feature type="non-terminal residue" evidence="1">
    <location>
        <position position="262"/>
    </location>
</feature>
<comment type="caution">
    <text evidence="1">The sequence shown here is derived from an EMBL/GenBank/DDBJ whole genome shotgun (WGS) entry which is preliminary data.</text>
</comment>
<dbReference type="AlphaFoldDB" id="X0WXE6"/>
<accession>X0WXE6</accession>
<feature type="non-terminal residue" evidence="1">
    <location>
        <position position="1"/>
    </location>
</feature>
<sequence length="262" mass="29080">IVFNNTVALSGGSGTMIIDNVRFLSNDLITIGLQSNLNVTFIHCFIELVNTGSGGIHPVRIDGTNSIITFNSCQMLFDIANTSMSKKNYYFYNIFNTQGRPVENNILRVCECTHILNGVGPIESVGVCVARICNNNRFEFFNNKNIMNVTEVNADANDVLVPYLMDKSINDQFNVYNDRNIYNGSQSVGNSYMALIKDLSEESEICVSHTTLELPGAPLGVIRYKGENSCSDCVLKILNCVWKDYDSCPLDSPNTVGDVFYK</sequence>
<proteinExistence type="predicted"/>
<name>X0WXE6_9ZZZZ</name>
<organism evidence="1">
    <name type="scientific">marine sediment metagenome</name>
    <dbReference type="NCBI Taxonomy" id="412755"/>
    <lineage>
        <taxon>unclassified sequences</taxon>
        <taxon>metagenomes</taxon>
        <taxon>ecological metagenomes</taxon>
    </lineage>
</organism>
<gene>
    <name evidence="1" type="ORF">S01H1_48423</name>
</gene>
<evidence type="ECO:0000313" key="1">
    <source>
        <dbReference type="EMBL" id="GAG27877.1"/>
    </source>
</evidence>
<protein>
    <submittedName>
        <fullName evidence="1">Uncharacterized protein</fullName>
    </submittedName>
</protein>
<dbReference type="EMBL" id="BARS01031098">
    <property type="protein sequence ID" value="GAG27877.1"/>
    <property type="molecule type" value="Genomic_DNA"/>
</dbReference>